<proteinExistence type="predicted"/>
<dbReference type="GeneID" id="62497790"/>
<evidence type="ECO:0000313" key="1">
    <source>
        <dbReference type="EMBL" id="QQX25622.1"/>
    </source>
</evidence>
<name>A0AB37HJS5_9BACI</name>
<reference evidence="1 2" key="1">
    <citation type="submission" date="2020-12" db="EMBL/GenBank/DDBJ databases">
        <title>Taxonomic evaluation of the Bacillus sporothermodurans group of bacteria based on whole genome sequences.</title>
        <authorList>
            <person name="Fiedler G."/>
            <person name="Herbstmann A.-D."/>
            <person name="Doll E."/>
            <person name="Wenning M."/>
            <person name="Brinks E."/>
            <person name="Kabisch J."/>
            <person name="Breitenwieser F."/>
            <person name="Lappann M."/>
            <person name="Boehnlein C."/>
            <person name="Franz C."/>
        </authorList>
    </citation>
    <scope>NUCLEOTIDE SEQUENCE [LARGE SCALE GENOMIC DNA]</scope>
    <source>
        <strain evidence="1 2">DSM 10599</strain>
    </source>
</reference>
<organism evidence="1 2">
    <name type="scientific">Heyndrickxia sporothermodurans</name>
    <dbReference type="NCBI Taxonomy" id="46224"/>
    <lineage>
        <taxon>Bacteria</taxon>
        <taxon>Bacillati</taxon>
        <taxon>Bacillota</taxon>
        <taxon>Bacilli</taxon>
        <taxon>Bacillales</taxon>
        <taxon>Bacillaceae</taxon>
        <taxon>Heyndrickxia</taxon>
    </lineage>
</organism>
<dbReference type="RefSeq" id="WP_107921296.1">
    <property type="nucleotide sequence ID" value="NZ_CP066701.1"/>
</dbReference>
<dbReference type="Proteomes" id="UP000595512">
    <property type="component" value="Chromosome"/>
</dbReference>
<dbReference type="AlphaFoldDB" id="A0AB37HJS5"/>
<dbReference type="EMBL" id="CP066701">
    <property type="protein sequence ID" value="QQX25622.1"/>
    <property type="molecule type" value="Genomic_DNA"/>
</dbReference>
<accession>A0AB37HJS5</accession>
<dbReference type="KEGG" id="hspo:JGZ69_00995"/>
<sequence>MTLLKYSSLKINKIAASSGFFIGTNIQKGRVNSTIQNEGFGHINGKSAKVRGNVGIVENKSTND</sequence>
<protein>
    <submittedName>
        <fullName evidence="1">Uncharacterized protein</fullName>
    </submittedName>
</protein>
<gene>
    <name evidence="1" type="ORF">JGZ69_00995</name>
</gene>
<evidence type="ECO:0000313" key="2">
    <source>
        <dbReference type="Proteomes" id="UP000595512"/>
    </source>
</evidence>